<dbReference type="EMBL" id="QGKX02002183">
    <property type="protein sequence ID" value="KAF3484979.1"/>
    <property type="molecule type" value="Genomic_DNA"/>
</dbReference>
<evidence type="ECO:0000313" key="2">
    <source>
        <dbReference type="Proteomes" id="UP000712600"/>
    </source>
</evidence>
<gene>
    <name evidence="1" type="ORF">F2Q69_00052697</name>
</gene>
<evidence type="ECO:0000313" key="1">
    <source>
        <dbReference type="EMBL" id="KAF3484979.1"/>
    </source>
</evidence>
<accession>A0A8S9MU29</accession>
<dbReference type="AlphaFoldDB" id="A0A8S9MU29"/>
<organism evidence="1 2">
    <name type="scientific">Brassica cretica</name>
    <name type="common">Mustard</name>
    <dbReference type="NCBI Taxonomy" id="69181"/>
    <lineage>
        <taxon>Eukaryota</taxon>
        <taxon>Viridiplantae</taxon>
        <taxon>Streptophyta</taxon>
        <taxon>Embryophyta</taxon>
        <taxon>Tracheophyta</taxon>
        <taxon>Spermatophyta</taxon>
        <taxon>Magnoliopsida</taxon>
        <taxon>eudicotyledons</taxon>
        <taxon>Gunneridae</taxon>
        <taxon>Pentapetalae</taxon>
        <taxon>rosids</taxon>
        <taxon>malvids</taxon>
        <taxon>Brassicales</taxon>
        <taxon>Brassicaceae</taxon>
        <taxon>Brassiceae</taxon>
        <taxon>Brassica</taxon>
    </lineage>
</organism>
<sequence length="85" mass="9469">MLVLSTRLALDSLMTARRSLSDPCMLSAACDFLISLLLKSHALFGKLFSLERPVECSCKSQILVSSSSSDEELGHVRINLMRRRL</sequence>
<reference evidence="1" key="1">
    <citation type="submission" date="2019-12" db="EMBL/GenBank/DDBJ databases">
        <title>Genome sequencing and annotation of Brassica cretica.</title>
        <authorList>
            <person name="Studholme D.J."/>
            <person name="Sarris P."/>
        </authorList>
    </citation>
    <scope>NUCLEOTIDE SEQUENCE</scope>
    <source>
        <strain evidence="1">PFS-109/04</strain>
        <tissue evidence="1">Leaf</tissue>
    </source>
</reference>
<comment type="caution">
    <text evidence="1">The sequence shown here is derived from an EMBL/GenBank/DDBJ whole genome shotgun (WGS) entry which is preliminary data.</text>
</comment>
<protein>
    <submittedName>
        <fullName evidence="1">Uncharacterized protein</fullName>
    </submittedName>
</protein>
<proteinExistence type="predicted"/>
<dbReference type="Proteomes" id="UP000712600">
    <property type="component" value="Unassembled WGS sequence"/>
</dbReference>
<name>A0A8S9MU29_BRACR</name>